<evidence type="ECO:0000313" key="3">
    <source>
        <dbReference type="Proteomes" id="UP000579153"/>
    </source>
</evidence>
<feature type="compositionally biased region" description="Polar residues" evidence="1">
    <location>
        <begin position="224"/>
        <end position="236"/>
    </location>
</feature>
<dbReference type="AlphaFoldDB" id="A0A7W9LFN0"/>
<dbReference type="Proteomes" id="UP000579153">
    <property type="component" value="Unassembled WGS sequence"/>
</dbReference>
<dbReference type="EMBL" id="JACHMB010000001">
    <property type="protein sequence ID" value="MBB5782082.1"/>
    <property type="molecule type" value="Genomic_DNA"/>
</dbReference>
<keyword evidence="3" id="KW-1185">Reference proteome</keyword>
<protein>
    <submittedName>
        <fullName evidence="2">Uncharacterized protein</fullName>
    </submittedName>
</protein>
<gene>
    <name evidence="2" type="ORF">HD596_008838</name>
</gene>
<feature type="compositionally biased region" description="Basic residues" evidence="1">
    <location>
        <begin position="212"/>
        <end position="221"/>
    </location>
</feature>
<sequence length="282" mass="29876">MLRYAGRVAVSADAGTPSAWPAASPTTTWGTRRRLTLAVCTCTVHDSRLYVMHGQDEPGSGVVQQPGRCLLEGGQVVASVPAQQGPDIEQHAQAGPAHMRHLAEIEHHVIARLPTRPADEGVQLVDVGGVQVSGHRDHGDTGHVLAGERQRRHRGSPAAGGPSGGTGTAAGPRRHRTHRPGRSATSVNAFARCSAVIAGRAIRLSWADSHQRSRRGRRRSSSRTASTDVTANPVQSPTGRPIRPDRGPRGTFRSYSGAAPTTRAGRPERQPATCRPPSRSAP</sequence>
<name>A0A7W9LFN0_9ACTN</name>
<accession>A0A7W9LFN0</accession>
<comment type="caution">
    <text evidence="2">The sequence shown here is derived from an EMBL/GenBank/DDBJ whole genome shotgun (WGS) entry which is preliminary data.</text>
</comment>
<evidence type="ECO:0000256" key="1">
    <source>
        <dbReference type="SAM" id="MobiDB-lite"/>
    </source>
</evidence>
<feature type="region of interest" description="Disordered" evidence="1">
    <location>
        <begin position="208"/>
        <end position="282"/>
    </location>
</feature>
<feature type="compositionally biased region" description="Basic and acidic residues" evidence="1">
    <location>
        <begin position="134"/>
        <end position="149"/>
    </location>
</feature>
<feature type="region of interest" description="Disordered" evidence="1">
    <location>
        <begin position="131"/>
        <end position="186"/>
    </location>
</feature>
<feature type="compositionally biased region" description="Basic residues" evidence="1">
    <location>
        <begin position="172"/>
        <end position="181"/>
    </location>
</feature>
<proteinExistence type="predicted"/>
<evidence type="ECO:0000313" key="2">
    <source>
        <dbReference type="EMBL" id="MBB5782082.1"/>
    </source>
</evidence>
<reference evidence="2 3" key="1">
    <citation type="submission" date="2020-08" db="EMBL/GenBank/DDBJ databases">
        <title>Sequencing the genomes of 1000 actinobacteria strains.</title>
        <authorList>
            <person name="Klenk H.-P."/>
        </authorList>
    </citation>
    <scope>NUCLEOTIDE SEQUENCE [LARGE SCALE GENOMIC DNA]</scope>
    <source>
        <strain evidence="2 3">DSM 45507</strain>
    </source>
</reference>
<organism evidence="2 3">
    <name type="scientific">Nonomuraea jabiensis</name>
    <dbReference type="NCBI Taxonomy" id="882448"/>
    <lineage>
        <taxon>Bacteria</taxon>
        <taxon>Bacillati</taxon>
        <taxon>Actinomycetota</taxon>
        <taxon>Actinomycetes</taxon>
        <taxon>Streptosporangiales</taxon>
        <taxon>Streptosporangiaceae</taxon>
        <taxon>Nonomuraea</taxon>
    </lineage>
</organism>